<keyword evidence="3" id="KW-0597">Phosphoprotein</keyword>
<name>A0A1H6S9G7_9FLAO</name>
<keyword evidence="12" id="KW-1185">Reference proteome</keyword>
<dbReference type="STRING" id="402734.SAMN05660918_1224"/>
<evidence type="ECO:0000256" key="1">
    <source>
        <dbReference type="ARBA" id="ARBA00000085"/>
    </source>
</evidence>
<dbReference type="GO" id="GO:0046983">
    <property type="term" value="F:protein dimerization activity"/>
    <property type="evidence" value="ECO:0007669"/>
    <property type="project" value="InterPro"/>
</dbReference>
<evidence type="ECO:0000256" key="3">
    <source>
        <dbReference type="ARBA" id="ARBA00022553"/>
    </source>
</evidence>
<dbReference type="GO" id="GO:0005524">
    <property type="term" value="F:ATP binding"/>
    <property type="evidence" value="ECO:0007669"/>
    <property type="project" value="UniProtKB-KW"/>
</dbReference>
<comment type="catalytic activity">
    <reaction evidence="1">
        <text>ATP + protein L-histidine = ADP + protein N-phospho-L-histidine.</text>
        <dbReference type="EC" id="2.7.13.3"/>
    </reaction>
</comment>
<proteinExistence type="predicted"/>
<dbReference type="Proteomes" id="UP000199702">
    <property type="component" value="Unassembled WGS sequence"/>
</dbReference>
<evidence type="ECO:0000256" key="4">
    <source>
        <dbReference type="ARBA" id="ARBA00022679"/>
    </source>
</evidence>
<feature type="domain" description="Signal transduction histidine kinase subgroup 3 dimerisation and phosphoacceptor" evidence="10">
    <location>
        <begin position="58"/>
        <end position="121"/>
    </location>
</feature>
<keyword evidence="4" id="KW-0808">Transferase</keyword>
<keyword evidence="6 11" id="KW-0418">Kinase</keyword>
<dbReference type="EC" id="2.7.13.3" evidence="2"/>
<protein>
    <recommendedName>
        <fullName evidence="2">histidine kinase</fullName>
        <ecNumber evidence="2">2.7.13.3</ecNumber>
    </recommendedName>
</protein>
<dbReference type="InterPro" id="IPR011712">
    <property type="entry name" value="Sig_transdc_His_kin_sub3_dim/P"/>
</dbReference>
<sequence length="261" mass="30011">MEGSSEIKLVFWIGTSVMLFLAFGLIFMVLFYQRHFAKMKQKEIELLLKTSLESEKKERQRIAKDLHDSVQGDLNAIRNYLLLLSRKIHDDQNRELLEETKNALEQTIENTRLISFKLIPPLLETRGLAVAVEDYFETLSKSSDKKFTFQQNLSELVVPIEIGYELFRVVQEFTSNMLKYGNITKCILSLDKNNDGVTLEIVDDGVAFDFKSCYAQSKGSGLYNIQSRLNSINSKLVQREVMSGNHFIIYLPQKYDQSSPG</sequence>
<dbReference type="PANTHER" id="PTHR24421:SF10">
    <property type="entry name" value="NITRATE_NITRITE SENSOR PROTEIN NARQ"/>
    <property type="match status" value="1"/>
</dbReference>
<dbReference type="Pfam" id="PF07730">
    <property type="entry name" value="HisKA_3"/>
    <property type="match status" value="1"/>
</dbReference>
<reference evidence="12" key="1">
    <citation type="submission" date="2016-10" db="EMBL/GenBank/DDBJ databases">
        <authorList>
            <person name="Varghese N."/>
            <person name="Submissions S."/>
        </authorList>
    </citation>
    <scope>NUCLEOTIDE SEQUENCE [LARGE SCALE GENOMIC DNA]</scope>
    <source>
        <strain evidence="12">DSM 17934</strain>
    </source>
</reference>
<evidence type="ECO:0000259" key="10">
    <source>
        <dbReference type="Pfam" id="PF07730"/>
    </source>
</evidence>
<dbReference type="PANTHER" id="PTHR24421">
    <property type="entry name" value="NITRATE/NITRITE SENSOR PROTEIN NARX-RELATED"/>
    <property type="match status" value="1"/>
</dbReference>
<dbReference type="Gene3D" id="1.20.5.1930">
    <property type="match status" value="1"/>
</dbReference>
<dbReference type="EMBL" id="FNYA01000002">
    <property type="protein sequence ID" value="SEI63446.1"/>
    <property type="molecule type" value="Genomic_DNA"/>
</dbReference>
<accession>A0A1H6S9G7</accession>
<evidence type="ECO:0000256" key="9">
    <source>
        <dbReference type="SAM" id="Phobius"/>
    </source>
</evidence>
<dbReference type="GO" id="GO:0016020">
    <property type="term" value="C:membrane"/>
    <property type="evidence" value="ECO:0007669"/>
    <property type="project" value="InterPro"/>
</dbReference>
<keyword evidence="8" id="KW-0902">Two-component regulatory system</keyword>
<evidence type="ECO:0000256" key="2">
    <source>
        <dbReference type="ARBA" id="ARBA00012438"/>
    </source>
</evidence>
<dbReference type="InterPro" id="IPR050482">
    <property type="entry name" value="Sensor_HK_TwoCompSys"/>
</dbReference>
<feature type="transmembrane region" description="Helical" evidence="9">
    <location>
        <begin position="12"/>
        <end position="32"/>
    </location>
</feature>
<dbReference type="SUPFAM" id="SSF55874">
    <property type="entry name" value="ATPase domain of HSP90 chaperone/DNA topoisomerase II/histidine kinase"/>
    <property type="match status" value="1"/>
</dbReference>
<keyword evidence="7" id="KW-0067">ATP-binding</keyword>
<evidence type="ECO:0000256" key="5">
    <source>
        <dbReference type="ARBA" id="ARBA00022741"/>
    </source>
</evidence>
<keyword evidence="5" id="KW-0547">Nucleotide-binding</keyword>
<evidence type="ECO:0000256" key="6">
    <source>
        <dbReference type="ARBA" id="ARBA00022777"/>
    </source>
</evidence>
<keyword evidence="9" id="KW-0812">Transmembrane</keyword>
<dbReference type="Gene3D" id="3.30.565.10">
    <property type="entry name" value="Histidine kinase-like ATPase, C-terminal domain"/>
    <property type="match status" value="1"/>
</dbReference>
<dbReference type="AlphaFoldDB" id="A0A1H6S9G7"/>
<dbReference type="GO" id="GO:0000155">
    <property type="term" value="F:phosphorelay sensor kinase activity"/>
    <property type="evidence" value="ECO:0007669"/>
    <property type="project" value="InterPro"/>
</dbReference>
<evidence type="ECO:0000256" key="7">
    <source>
        <dbReference type="ARBA" id="ARBA00022840"/>
    </source>
</evidence>
<organism evidence="11 12">
    <name type="scientific">Flavobacterium terrigena</name>
    <dbReference type="NCBI Taxonomy" id="402734"/>
    <lineage>
        <taxon>Bacteria</taxon>
        <taxon>Pseudomonadati</taxon>
        <taxon>Bacteroidota</taxon>
        <taxon>Flavobacteriia</taxon>
        <taxon>Flavobacteriales</taxon>
        <taxon>Flavobacteriaceae</taxon>
        <taxon>Flavobacterium</taxon>
    </lineage>
</organism>
<keyword evidence="9" id="KW-0472">Membrane</keyword>
<gene>
    <name evidence="11" type="ORF">SAMN05660918_1224</name>
</gene>
<keyword evidence="9" id="KW-1133">Transmembrane helix</keyword>
<dbReference type="OrthoDB" id="9778366at2"/>
<evidence type="ECO:0000256" key="8">
    <source>
        <dbReference type="ARBA" id="ARBA00023012"/>
    </source>
</evidence>
<dbReference type="InterPro" id="IPR036890">
    <property type="entry name" value="HATPase_C_sf"/>
</dbReference>
<dbReference type="CDD" id="cd16917">
    <property type="entry name" value="HATPase_UhpB-NarQ-NarX-like"/>
    <property type="match status" value="1"/>
</dbReference>
<evidence type="ECO:0000313" key="12">
    <source>
        <dbReference type="Proteomes" id="UP000199702"/>
    </source>
</evidence>
<evidence type="ECO:0000313" key="11">
    <source>
        <dbReference type="EMBL" id="SEI63446.1"/>
    </source>
</evidence>